<protein>
    <submittedName>
        <fullName evidence="2">Uncharacterized protein</fullName>
    </submittedName>
</protein>
<keyword evidence="1" id="KW-0732">Signal</keyword>
<accession>A0ABX1P2T8</accession>
<keyword evidence="3" id="KW-1185">Reference proteome</keyword>
<name>A0ABX1P2T8_9CYAN</name>
<reference evidence="2 3" key="1">
    <citation type="submission" date="2018-06" db="EMBL/GenBank/DDBJ databases">
        <title>Comparative genomics of Brasilonema spp. strains.</title>
        <authorList>
            <person name="Alvarenga D.O."/>
            <person name="Fiore M.F."/>
            <person name="Varani A.M."/>
        </authorList>
    </citation>
    <scope>NUCLEOTIDE SEQUENCE [LARGE SCALE GENOMIC DNA]</scope>
    <source>
        <strain evidence="2 3">SPC951</strain>
    </source>
</reference>
<organism evidence="2 3">
    <name type="scientific">Brasilonema bromeliae SPC951</name>
    <dbReference type="NCBI Taxonomy" id="385972"/>
    <lineage>
        <taxon>Bacteria</taxon>
        <taxon>Bacillati</taxon>
        <taxon>Cyanobacteriota</taxon>
        <taxon>Cyanophyceae</taxon>
        <taxon>Nostocales</taxon>
        <taxon>Scytonemataceae</taxon>
        <taxon>Brasilonema</taxon>
        <taxon>Bromeliae group (in: Brasilonema)</taxon>
    </lineage>
</organism>
<gene>
    <name evidence="2" type="ORF">DP116_03905</name>
</gene>
<dbReference type="RefSeq" id="WP_169153923.1">
    <property type="nucleotide sequence ID" value="NZ_QMEB01000017.1"/>
</dbReference>
<evidence type="ECO:0000313" key="2">
    <source>
        <dbReference type="EMBL" id="NMG18634.1"/>
    </source>
</evidence>
<comment type="caution">
    <text evidence="2">The sequence shown here is derived from an EMBL/GenBank/DDBJ whole genome shotgun (WGS) entry which is preliminary data.</text>
</comment>
<dbReference type="Proteomes" id="UP000718564">
    <property type="component" value="Unassembled WGS sequence"/>
</dbReference>
<dbReference type="EMBL" id="QMEB01000017">
    <property type="protein sequence ID" value="NMG18634.1"/>
    <property type="molecule type" value="Genomic_DNA"/>
</dbReference>
<evidence type="ECO:0000313" key="3">
    <source>
        <dbReference type="Proteomes" id="UP000718564"/>
    </source>
</evidence>
<feature type="chain" id="PRO_5046168174" evidence="1">
    <location>
        <begin position="37"/>
        <end position="125"/>
    </location>
</feature>
<evidence type="ECO:0000256" key="1">
    <source>
        <dbReference type="SAM" id="SignalP"/>
    </source>
</evidence>
<feature type="signal peptide" evidence="1">
    <location>
        <begin position="1"/>
        <end position="36"/>
    </location>
</feature>
<proteinExistence type="predicted"/>
<sequence length="125" mass="14167">MCAFSNWLGKRLQWLCCLAALCLVCLVMGWSLPTNAANHISQQLEQQNVLLTHEKQLGELMYSDIAKNFLAVEKFQRAHTLRSSLWEHLIRADSAIKKDIRLAQRLRPSGIPFFVMNGKNLSGGL</sequence>